<dbReference type="GeneID" id="31366198"/>
<proteinExistence type="predicted"/>
<comment type="caution">
    <text evidence="1">The sequence shown here is derived from an EMBL/GenBank/DDBJ whole genome shotgun (WGS) entry which is preliminary data.</text>
</comment>
<keyword evidence="2" id="KW-1185">Reference proteome</keyword>
<evidence type="ECO:0000313" key="1">
    <source>
        <dbReference type="EMBL" id="EFA76148.1"/>
    </source>
</evidence>
<reference evidence="1 2" key="1">
    <citation type="journal article" date="2011" name="Genome Res.">
        <title>Phylogeny-wide analysis of social amoeba genomes highlights ancient origins for complex intercellular communication.</title>
        <authorList>
            <person name="Heidel A.J."/>
            <person name="Lawal H.M."/>
            <person name="Felder M."/>
            <person name="Schilde C."/>
            <person name="Helps N.R."/>
            <person name="Tunggal B."/>
            <person name="Rivero F."/>
            <person name="John U."/>
            <person name="Schleicher M."/>
            <person name="Eichinger L."/>
            <person name="Platzer M."/>
            <person name="Noegel A.A."/>
            <person name="Schaap P."/>
            <person name="Gloeckner G."/>
        </authorList>
    </citation>
    <scope>NUCLEOTIDE SEQUENCE [LARGE SCALE GENOMIC DNA]</scope>
    <source>
        <strain evidence="2">ATCC 26659 / Pp 5 / PN500</strain>
    </source>
</reference>
<organism evidence="1 2">
    <name type="scientific">Heterostelium pallidum (strain ATCC 26659 / Pp 5 / PN500)</name>
    <name type="common">Cellular slime mold</name>
    <name type="synonym">Polysphondylium pallidum</name>
    <dbReference type="NCBI Taxonomy" id="670386"/>
    <lineage>
        <taxon>Eukaryota</taxon>
        <taxon>Amoebozoa</taxon>
        <taxon>Evosea</taxon>
        <taxon>Eumycetozoa</taxon>
        <taxon>Dictyostelia</taxon>
        <taxon>Acytosteliales</taxon>
        <taxon>Acytosteliaceae</taxon>
        <taxon>Heterostelium</taxon>
    </lineage>
</organism>
<dbReference type="AlphaFoldDB" id="D3BRW6"/>
<name>D3BRW6_HETP5</name>
<dbReference type="EMBL" id="ADBJ01000050">
    <property type="protein sequence ID" value="EFA76148.1"/>
    <property type="molecule type" value="Genomic_DNA"/>
</dbReference>
<sequence length="66" mass="7249">MTLISSISKLGSFKGQSSNNHQLFSNQIGSTLNQSNNDVELLRLKGLIRLNLGSTLNSNIYLNLDL</sequence>
<gene>
    <name evidence="1" type="ORF">PPL_10729</name>
</gene>
<dbReference type="RefSeq" id="XP_020428282.1">
    <property type="nucleotide sequence ID" value="XM_020581495.1"/>
</dbReference>
<protein>
    <submittedName>
        <fullName evidence="1">Uncharacterized protein</fullName>
    </submittedName>
</protein>
<dbReference type="InParanoid" id="D3BRW6"/>
<evidence type="ECO:0000313" key="2">
    <source>
        <dbReference type="Proteomes" id="UP000001396"/>
    </source>
</evidence>
<accession>D3BRW6</accession>
<dbReference type="Proteomes" id="UP000001396">
    <property type="component" value="Unassembled WGS sequence"/>
</dbReference>